<keyword evidence="3" id="KW-1185">Reference proteome</keyword>
<evidence type="ECO:0000313" key="3">
    <source>
        <dbReference type="Proteomes" id="UP000019376"/>
    </source>
</evidence>
<dbReference type="EMBL" id="KB644409">
    <property type="protein sequence ID" value="EPS26449.1"/>
    <property type="molecule type" value="Genomic_DNA"/>
</dbReference>
<feature type="compositionally biased region" description="Polar residues" evidence="1">
    <location>
        <begin position="81"/>
        <end position="94"/>
    </location>
</feature>
<reference evidence="2 3" key="1">
    <citation type="journal article" date="2013" name="PLoS ONE">
        <title>Genomic and secretomic analyses reveal unique features of the lignocellulolytic enzyme system of Penicillium decumbens.</title>
        <authorList>
            <person name="Liu G."/>
            <person name="Zhang L."/>
            <person name="Wei X."/>
            <person name="Zou G."/>
            <person name="Qin Y."/>
            <person name="Ma L."/>
            <person name="Li J."/>
            <person name="Zheng H."/>
            <person name="Wang S."/>
            <person name="Wang C."/>
            <person name="Xun L."/>
            <person name="Zhao G.-P."/>
            <person name="Zhou Z."/>
            <person name="Qu Y."/>
        </authorList>
    </citation>
    <scope>NUCLEOTIDE SEQUENCE [LARGE SCALE GENOMIC DNA]</scope>
    <source>
        <strain evidence="3">114-2 / CGMCC 5302</strain>
    </source>
</reference>
<accession>S7Z8D7</accession>
<proteinExistence type="predicted"/>
<evidence type="ECO:0000313" key="2">
    <source>
        <dbReference type="EMBL" id="EPS26449.1"/>
    </source>
</evidence>
<protein>
    <submittedName>
        <fullName evidence="2">Uncharacterized protein</fullName>
    </submittedName>
</protein>
<organism evidence="2 3">
    <name type="scientific">Penicillium oxalicum (strain 114-2 / CGMCC 5302)</name>
    <name type="common">Penicillium decumbens</name>
    <dbReference type="NCBI Taxonomy" id="933388"/>
    <lineage>
        <taxon>Eukaryota</taxon>
        <taxon>Fungi</taxon>
        <taxon>Dikarya</taxon>
        <taxon>Ascomycota</taxon>
        <taxon>Pezizomycotina</taxon>
        <taxon>Eurotiomycetes</taxon>
        <taxon>Eurotiomycetidae</taxon>
        <taxon>Eurotiales</taxon>
        <taxon>Aspergillaceae</taxon>
        <taxon>Penicillium</taxon>
    </lineage>
</organism>
<dbReference type="HOGENOM" id="CLU_2307018_0_0_1"/>
<gene>
    <name evidence="2" type="ORF">PDE_01386</name>
</gene>
<dbReference type="Proteomes" id="UP000019376">
    <property type="component" value="Unassembled WGS sequence"/>
</dbReference>
<evidence type="ECO:0000256" key="1">
    <source>
        <dbReference type="SAM" id="MobiDB-lite"/>
    </source>
</evidence>
<sequence>MSKADPSEQYRDPPIVQFRCQHPSREEKACQSATWFNRQRSILTLYLLSERSQVPRIGAMIPTVFVTKLNFNSTVKDKTNSAKQGVTTRISKSWTAPRGR</sequence>
<feature type="region of interest" description="Disordered" evidence="1">
    <location>
        <begin position="79"/>
        <end position="100"/>
    </location>
</feature>
<name>S7Z8D7_PENO1</name>
<dbReference type="AlphaFoldDB" id="S7Z8D7"/>